<dbReference type="AlphaFoldDB" id="A0A914PS33"/>
<dbReference type="WBParaSite" id="PDA_v2.g20958.t1">
    <property type="protein sequence ID" value="PDA_v2.g20958.t1"/>
    <property type="gene ID" value="PDA_v2.g20958"/>
</dbReference>
<evidence type="ECO:0000313" key="1">
    <source>
        <dbReference type="Proteomes" id="UP000887578"/>
    </source>
</evidence>
<keyword evidence="1" id="KW-1185">Reference proteome</keyword>
<dbReference type="Proteomes" id="UP000887578">
    <property type="component" value="Unplaced"/>
</dbReference>
<organism evidence="1 2">
    <name type="scientific">Panagrolaimus davidi</name>
    <dbReference type="NCBI Taxonomy" id="227884"/>
    <lineage>
        <taxon>Eukaryota</taxon>
        <taxon>Metazoa</taxon>
        <taxon>Ecdysozoa</taxon>
        <taxon>Nematoda</taxon>
        <taxon>Chromadorea</taxon>
        <taxon>Rhabditida</taxon>
        <taxon>Tylenchina</taxon>
        <taxon>Panagrolaimomorpha</taxon>
        <taxon>Panagrolaimoidea</taxon>
        <taxon>Panagrolaimidae</taxon>
        <taxon>Panagrolaimus</taxon>
    </lineage>
</organism>
<proteinExistence type="predicted"/>
<name>A0A914PS33_9BILA</name>
<evidence type="ECO:0000313" key="2">
    <source>
        <dbReference type="WBParaSite" id="PDA_v2.g20958.t1"/>
    </source>
</evidence>
<sequence>MEENSVLTAFLSKELLQQNDTLELVYETSNAQHLLKCLTLYDKEDLSSIRKLNLYNYTTLIGSSITIYKHINCEHDVSKLIIRAKYAHSVNCVFQNNLINVENIMKTKNKIISMIAGSQKSCDLTLVNNVGQYFIKQVWTKTNENVLLFNNANISKAVLEFNNVTATKWKQMTFNALSYTLKIPAHSSVIIEFFYSLYKIYLNHPHFSYYETPFYGTPNFKPVSHNITYYLPSNFNAKFSVTDINISSKGKLMLLFSDKIIE</sequence>
<reference evidence="2" key="1">
    <citation type="submission" date="2022-11" db="UniProtKB">
        <authorList>
            <consortium name="WormBaseParasite"/>
        </authorList>
    </citation>
    <scope>IDENTIFICATION</scope>
</reference>
<accession>A0A914PS33</accession>
<protein>
    <submittedName>
        <fullName evidence="2">Uncharacterized protein</fullName>
    </submittedName>
</protein>